<protein>
    <submittedName>
        <fullName evidence="1">Uncharacterized protein DUF4831</fullName>
    </submittedName>
</protein>
<evidence type="ECO:0000313" key="1">
    <source>
        <dbReference type="EMBL" id="TCN70673.1"/>
    </source>
</evidence>
<name>A0A4R2EP84_9BACT</name>
<dbReference type="AlphaFoldDB" id="A0A4R2EP84"/>
<organism evidence="1 2">
    <name type="scientific">Acetobacteroides hydrogenigenes</name>
    <dbReference type="NCBI Taxonomy" id="979970"/>
    <lineage>
        <taxon>Bacteria</taxon>
        <taxon>Pseudomonadati</taxon>
        <taxon>Bacteroidota</taxon>
        <taxon>Bacteroidia</taxon>
        <taxon>Bacteroidales</taxon>
        <taxon>Rikenellaceae</taxon>
        <taxon>Acetobacteroides</taxon>
    </lineage>
</organism>
<accession>A0A4R2EP84</accession>
<evidence type="ECO:0000313" key="2">
    <source>
        <dbReference type="Proteomes" id="UP000294830"/>
    </source>
</evidence>
<dbReference type="Pfam" id="PF16115">
    <property type="entry name" value="DUF4831"/>
    <property type="match status" value="1"/>
</dbReference>
<dbReference type="Proteomes" id="UP000294830">
    <property type="component" value="Unassembled WGS sequence"/>
</dbReference>
<gene>
    <name evidence="1" type="ORF">CLV25_103194</name>
</gene>
<keyword evidence="2" id="KW-1185">Reference proteome</keyword>
<dbReference type="OrthoDB" id="1092380at2"/>
<proteinExistence type="predicted"/>
<reference evidence="1 2" key="1">
    <citation type="submission" date="2019-03" db="EMBL/GenBank/DDBJ databases">
        <title>Genomic Encyclopedia of Archaeal and Bacterial Type Strains, Phase II (KMG-II): from individual species to whole genera.</title>
        <authorList>
            <person name="Goeker M."/>
        </authorList>
    </citation>
    <scope>NUCLEOTIDE SEQUENCE [LARGE SCALE GENOMIC DNA]</scope>
    <source>
        <strain evidence="1 2">RL-C</strain>
    </source>
</reference>
<comment type="caution">
    <text evidence="1">The sequence shown here is derived from an EMBL/GenBank/DDBJ whole genome shotgun (WGS) entry which is preliminary data.</text>
</comment>
<sequence length="363" mass="39819">MTKRYCLTTALLLGATIGMGQKIVNSYPISDGIKAGSYVYSLPITTLNFKVKAAHLSFKSGPYAQFAQKYLGITDAEQSDKEYYRLLSISGETREEADSQNLYVAEVAPGTDMSFLELTNQGLIIPTAFVAQTPAQPIPSKEIKIAPPFTDLGSDPSIYKEKATFFSDVKMDTAFVKVPVQKSMLVEKSPETRASDAANFIFNLRKRRVDLISGDIDNVFNNGEALKVALNEINRLEKEYLSLFIGKTYVDSLSYTFDYTPKNGSSKSSAILFRFSESKGVVADNDLSGKPVMVEVTPLNAIQQLPSNVNDKGKEAVIMARYPEVCSVKVIDGKETLFSSKAAVSQAGKVVRMPILFPQTGKK</sequence>
<dbReference type="RefSeq" id="WP_131838531.1">
    <property type="nucleotide sequence ID" value="NZ_SLWB01000003.1"/>
</dbReference>
<dbReference type="EMBL" id="SLWB01000003">
    <property type="protein sequence ID" value="TCN70673.1"/>
    <property type="molecule type" value="Genomic_DNA"/>
</dbReference>
<dbReference type="InterPro" id="IPR032265">
    <property type="entry name" value="DUF4831"/>
</dbReference>